<comment type="caution">
    <text evidence="7">The sequence shown here is derived from an EMBL/GenBank/DDBJ whole genome shotgun (WGS) entry which is preliminary data.</text>
</comment>
<dbReference type="AlphaFoldDB" id="A0A2S7ETK2"/>
<dbReference type="Pfam" id="PF03377">
    <property type="entry name" value="TAL_effector"/>
    <property type="match status" value="1"/>
</dbReference>
<dbReference type="EMBL" id="MDEG01000015">
    <property type="protein sequence ID" value="PPU96464.1"/>
    <property type="molecule type" value="Genomic_DNA"/>
</dbReference>
<evidence type="ECO:0000256" key="2">
    <source>
        <dbReference type="ARBA" id="ARBA00004613"/>
    </source>
</evidence>
<keyword evidence="4" id="KW-1048">Host nucleus</keyword>
<evidence type="ECO:0000313" key="7">
    <source>
        <dbReference type="EMBL" id="PPU96464.1"/>
    </source>
</evidence>
<evidence type="ECO:0000256" key="5">
    <source>
        <dbReference type="ARBA" id="ARBA00022737"/>
    </source>
</evidence>
<evidence type="ECO:0000256" key="6">
    <source>
        <dbReference type="SAM" id="MobiDB-lite"/>
    </source>
</evidence>
<sequence length="323" mass="34983">MLCQAPHALTPQQVVAIASNIGGKQALEGVVVQLSTPHPALAAFTSDGLVALACLGGRPALEAVKNGLPQAVALIRKMNNRVPERTARDVAELGKTLRVLSFFQCHSNPTHAFHEAMAEFEMSRQGLLQLFRCIGVTELEAISGTIPTTSQRWQRIVHALGMKPRSAYVQTPIQESLHVFADSLERELNAPSPMQDAFPAGSSSRKRSRSDDPVHSFLAQQIADAPIPEHRDAPHLPLLSSWGAKRPRSIAHGLPDPGMPTDAELAVSSAAFLEQDADFFPSPGAGEDFQMFSEEEIARLMNFFPDFPVAASSDTWIDEAASH</sequence>
<evidence type="ECO:0000256" key="4">
    <source>
        <dbReference type="ARBA" id="ARBA00022562"/>
    </source>
</evidence>
<proteinExistence type="predicted"/>
<dbReference type="InterPro" id="IPR005042">
    <property type="entry name" value="TAL_effector_rpt"/>
</dbReference>
<accession>A0A2S7ETK2</accession>
<evidence type="ECO:0000256" key="3">
    <source>
        <dbReference type="ARBA" id="ARBA00022525"/>
    </source>
</evidence>
<dbReference type="Gene3D" id="6.10.140.500">
    <property type="match status" value="1"/>
</dbReference>
<dbReference type="Proteomes" id="UP000238261">
    <property type="component" value="Unassembled WGS sequence"/>
</dbReference>
<evidence type="ECO:0008006" key="9">
    <source>
        <dbReference type="Google" id="ProtNLM"/>
    </source>
</evidence>
<organism evidence="7 8">
    <name type="scientific">Xanthomonas hyacinthi</name>
    <dbReference type="NCBI Taxonomy" id="56455"/>
    <lineage>
        <taxon>Bacteria</taxon>
        <taxon>Pseudomonadati</taxon>
        <taxon>Pseudomonadota</taxon>
        <taxon>Gammaproteobacteria</taxon>
        <taxon>Lysobacterales</taxon>
        <taxon>Lysobacteraceae</taxon>
        <taxon>Xanthomonas</taxon>
    </lineage>
</organism>
<name>A0A2S7ETK2_9XANT</name>
<dbReference type="GO" id="GO:0005576">
    <property type="term" value="C:extracellular region"/>
    <property type="evidence" value="ECO:0007669"/>
    <property type="project" value="UniProtKB-SubCell"/>
</dbReference>
<feature type="region of interest" description="Disordered" evidence="6">
    <location>
        <begin position="190"/>
        <end position="213"/>
    </location>
</feature>
<keyword evidence="8" id="KW-1185">Reference proteome</keyword>
<reference evidence="8" key="1">
    <citation type="submission" date="2016-08" db="EMBL/GenBank/DDBJ databases">
        <authorList>
            <person name="Merda D."/>
            <person name="Briand M."/>
            <person name="Taghouti G."/>
            <person name="Carrere S."/>
            <person name="Gouzy J."/>
            <person name="Portier P."/>
            <person name="Jacques M.-A."/>
            <person name="Fischer-Le Saux M."/>
        </authorList>
    </citation>
    <scope>NUCLEOTIDE SEQUENCE [LARGE SCALE GENOMIC DNA]</scope>
    <source>
        <strain evidence="8">CFBP1156</strain>
    </source>
</reference>
<comment type="subcellular location">
    <subcellularLocation>
        <location evidence="1">Host nucleus</location>
    </subcellularLocation>
    <subcellularLocation>
        <location evidence="2">Secreted</location>
    </subcellularLocation>
</comment>
<evidence type="ECO:0000313" key="8">
    <source>
        <dbReference type="Proteomes" id="UP000238261"/>
    </source>
</evidence>
<protein>
    <recommendedName>
        <fullName evidence="9">Avirulence protein</fullName>
    </recommendedName>
</protein>
<gene>
    <name evidence="7" type="ORF">XhyaCFBP1156_14945</name>
</gene>
<evidence type="ECO:0000256" key="1">
    <source>
        <dbReference type="ARBA" id="ARBA00004147"/>
    </source>
</evidence>
<keyword evidence="5" id="KW-0677">Repeat</keyword>
<keyword evidence="3" id="KW-0964">Secreted</keyword>
<dbReference type="GO" id="GO:0042025">
    <property type="term" value="C:host cell nucleus"/>
    <property type="evidence" value="ECO:0007669"/>
    <property type="project" value="UniProtKB-SubCell"/>
</dbReference>